<evidence type="ECO:0000256" key="1">
    <source>
        <dbReference type="SAM" id="Phobius"/>
    </source>
</evidence>
<feature type="transmembrane region" description="Helical" evidence="1">
    <location>
        <begin position="215"/>
        <end position="237"/>
    </location>
</feature>
<dbReference type="EMBL" id="CP030117">
    <property type="protein sequence ID" value="AWX58286.1"/>
    <property type="molecule type" value="Genomic_DNA"/>
</dbReference>
<keyword evidence="1" id="KW-1133">Transmembrane helix</keyword>
<dbReference type="AlphaFoldDB" id="A0A2Z4MNZ6"/>
<keyword evidence="1" id="KW-0812">Transmembrane</keyword>
<dbReference type="NCBIfam" id="NF035925">
    <property type="entry name" value="Geo26A_fam"/>
    <property type="match status" value="1"/>
</dbReference>
<proteinExistence type="predicted"/>
<keyword evidence="1" id="KW-0472">Membrane</keyword>
<protein>
    <submittedName>
        <fullName evidence="3">Uncharacterized protein</fullName>
    </submittedName>
</protein>
<evidence type="ECO:0000313" key="4">
    <source>
        <dbReference type="Proteomes" id="UP000036061"/>
    </source>
</evidence>
<gene>
    <name evidence="3" type="ORF">AB432_026030</name>
</gene>
<feature type="signal peptide" evidence="2">
    <location>
        <begin position="1"/>
        <end position="31"/>
    </location>
</feature>
<reference evidence="3 4" key="1">
    <citation type="journal article" date="2015" name="Genome Announc.">
        <title>Draft Genome Sequence of Brevibacillus brevis DZQ7, a Plant Growth-Promoting Rhizobacterium with Broad-Spectrum Antimicrobial Activity.</title>
        <authorList>
            <person name="Hou Q."/>
            <person name="Wang C."/>
            <person name="Hou X."/>
            <person name="Xia Z."/>
            <person name="Ye J."/>
            <person name="Liu K."/>
            <person name="Liu H."/>
            <person name="Wang J."/>
            <person name="Guo H."/>
            <person name="Yu X."/>
            <person name="Yang Y."/>
            <person name="Du B."/>
            <person name="Ding Y."/>
        </authorList>
    </citation>
    <scope>NUCLEOTIDE SEQUENCE [LARGE SCALE GENOMIC DNA]</scope>
    <source>
        <strain evidence="3 4">DZQ7</strain>
    </source>
</reference>
<evidence type="ECO:0000313" key="3">
    <source>
        <dbReference type="EMBL" id="AWX58286.1"/>
    </source>
</evidence>
<feature type="transmembrane region" description="Helical" evidence="1">
    <location>
        <begin position="187"/>
        <end position="208"/>
    </location>
</feature>
<feature type="chain" id="PRO_5016278181" evidence="2">
    <location>
        <begin position="32"/>
        <end position="275"/>
    </location>
</feature>
<dbReference type="Proteomes" id="UP000036061">
    <property type="component" value="Chromosome"/>
</dbReference>
<keyword evidence="2" id="KW-0732">Signal</keyword>
<organism evidence="3 4">
    <name type="scientific">Brevibacillus brevis</name>
    <name type="common">Bacillus brevis</name>
    <dbReference type="NCBI Taxonomy" id="1393"/>
    <lineage>
        <taxon>Bacteria</taxon>
        <taxon>Bacillati</taxon>
        <taxon>Bacillota</taxon>
        <taxon>Bacilli</taxon>
        <taxon>Bacillales</taxon>
        <taxon>Paenibacillaceae</taxon>
        <taxon>Brevibacillus</taxon>
    </lineage>
</organism>
<accession>A0A2Z4MNZ6</accession>
<evidence type="ECO:0000256" key="2">
    <source>
        <dbReference type="SAM" id="SignalP"/>
    </source>
</evidence>
<name>A0A2Z4MNZ6_BREBE</name>
<sequence>MKLFKNRLYKLGSMLLLGTLTFTSVVSPTSATESSNIKYIESMNDTLQEIDEFAEENVHIDYIKEDDQFRETKIISDSEQVITRLNKETNQLEIITDNDEGFTINLDEQRKNKQKKSLKAARPNERGSSLLYDGEYRGWYNYSNGKDFWALEWEGNTKSTFENNKNSSNIKDFIQAIDTLESKEDNLATALAIGVPSIGVSVVVTAITATPAAKLTLSVLAGIAATLALTATCLTIMNDMLPTVRIANRTFYKISIETPKIAPLSNESYEEIITQ</sequence>